<dbReference type="Proteomes" id="UP000306196">
    <property type="component" value="Unassembled WGS sequence"/>
</dbReference>
<comment type="caution">
    <text evidence="3">The sequence shown here is derived from an EMBL/GenBank/DDBJ whole genome shotgun (WGS) entry which is preliminary data.</text>
</comment>
<evidence type="ECO:0000313" key="4">
    <source>
        <dbReference type="Proteomes" id="UP000306196"/>
    </source>
</evidence>
<accession>A0A5R8K6X3</accession>
<dbReference type="OrthoDB" id="9809060at2"/>
<dbReference type="PANTHER" id="PTHR47515">
    <property type="entry name" value="LOW CALCIUM RESPONSE LOCUS PROTEIN T"/>
    <property type="match status" value="1"/>
</dbReference>
<dbReference type="GO" id="GO:0003676">
    <property type="term" value="F:nucleic acid binding"/>
    <property type="evidence" value="ECO:0007669"/>
    <property type="project" value="InterPro"/>
</dbReference>
<reference evidence="3 4" key="1">
    <citation type="submission" date="2019-05" db="EMBL/GenBank/DDBJ databases">
        <title>Verrucobacter flavum gen. nov., sp. nov. a new member of the family Verrucomicrobiaceae.</title>
        <authorList>
            <person name="Szuroczki S."/>
            <person name="Abbaszade G."/>
            <person name="Szabo A."/>
            <person name="Felfoldi T."/>
            <person name="Schumann P."/>
            <person name="Boka K."/>
            <person name="Keki Z."/>
            <person name="Toumi M."/>
            <person name="Toth E."/>
        </authorList>
    </citation>
    <scope>NUCLEOTIDE SEQUENCE [LARGE SCALE GENOMIC DNA]</scope>
    <source>
        <strain evidence="3 4">MG-N-17</strain>
    </source>
</reference>
<dbReference type="InterPro" id="IPR036397">
    <property type="entry name" value="RNaseH_sf"/>
</dbReference>
<feature type="domain" description="Integrase catalytic" evidence="2">
    <location>
        <begin position="109"/>
        <end position="272"/>
    </location>
</feature>
<dbReference type="Pfam" id="PF13276">
    <property type="entry name" value="HTH_21"/>
    <property type="match status" value="1"/>
</dbReference>
<evidence type="ECO:0000259" key="2">
    <source>
        <dbReference type="PROSITE" id="PS50994"/>
    </source>
</evidence>
<dbReference type="AlphaFoldDB" id="A0A5R8K6X3"/>
<dbReference type="Gene3D" id="3.30.420.10">
    <property type="entry name" value="Ribonuclease H-like superfamily/Ribonuclease H"/>
    <property type="match status" value="1"/>
</dbReference>
<evidence type="ECO:0000256" key="1">
    <source>
        <dbReference type="SAM" id="MobiDB-lite"/>
    </source>
</evidence>
<protein>
    <submittedName>
        <fullName evidence="3">IS3 family transposase</fullName>
    </submittedName>
</protein>
<organism evidence="3 4">
    <name type="scientific">Phragmitibacter flavus</name>
    <dbReference type="NCBI Taxonomy" id="2576071"/>
    <lineage>
        <taxon>Bacteria</taxon>
        <taxon>Pseudomonadati</taxon>
        <taxon>Verrucomicrobiota</taxon>
        <taxon>Verrucomicrobiia</taxon>
        <taxon>Verrucomicrobiales</taxon>
        <taxon>Verrucomicrobiaceae</taxon>
        <taxon>Phragmitibacter</taxon>
    </lineage>
</organism>
<feature type="compositionally biased region" description="Polar residues" evidence="1">
    <location>
        <begin position="289"/>
        <end position="304"/>
    </location>
</feature>
<dbReference type="InterPro" id="IPR001584">
    <property type="entry name" value="Integrase_cat-core"/>
</dbReference>
<dbReference type="EMBL" id="VAUV01000039">
    <property type="protein sequence ID" value="TLD68152.1"/>
    <property type="molecule type" value="Genomic_DNA"/>
</dbReference>
<feature type="region of interest" description="Disordered" evidence="1">
    <location>
        <begin position="282"/>
        <end position="304"/>
    </location>
</feature>
<dbReference type="GO" id="GO:0015074">
    <property type="term" value="P:DNA integration"/>
    <property type="evidence" value="ECO:0007669"/>
    <property type="project" value="InterPro"/>
</dbReference>
<evidence type="ECO:0000313" key="3">
    <source>
        <dbReference type="EMBL" id="TLD68152.1"/>
    </source>
</evidence>
<dbReference type="PROSITE" id="PS50994">
    <property type="entry name" value="INTEGRASE"/>
    <property type="match status" value="1"/>
</dbReference>
<keyword evidence="4" id="KW-1185">Reference proteome</keyword>
<dbReference type="Pfam" id="PF13683">
    <property type="entry name" value="rve_3"/>
    <property type="match status" value="1"/>
</dbReference>
<dbReference type="RefSeq" id="WP_138088999.1">
    <property type="nucleotide sequence ID" value="NZ_VAUV01000039.1"/>
</dbReference>
<name>A0A5R8K6X3_9BACT</name>
<dbReference type="InterPro" id="IPR012337">
    <property type="entry name" value="RNaseH-like_sf"/>
</dbReference>
<dbReference type="NCBIfam" id="NF033516">
    <property type="entry name" value="transpos_IS3"/>
    <property type="match status" value="1"/>
</dbReference>
<dbReference type="InterPro" id="IPR048020">
    <property type="entry name" value="Transpos_IS3"/>
</dbReference>
<feature type="non-terminal residue" evidence="3">
    <location>
        <position position="304"/>
    </location>
</feature>
<dbReference type="InterPro" id="IPR025948">
    <property type="entry name" value="HTH-like_dom"/>
</dbReference>
<dbReference type="PANTHER" id="PTHR47515:SF2">
    <property type="entry name" value="INTEGRASE CORE DOMAIN PROTEIN"/>
    <property type="match status" value="1"/>
</dbReference>
<proteinExistence type="predicted"/>
<sequence length="304" mass="34376">MQRKLAVAHVVSLGMCGVRRASRALGVARSTCYREVQVSPQRAHSEALLVCLSRQHPTLGARKVAAMVELEHGEVVNHKRAARLRRVHGLHASRRGRKRGRLERGVSKRQVAEERDEVWSYDFIHDATADGRGVRVLSIVDECSRECLLLEASRSFPAQRVIDALEKVLMTTGRCPQYLRSDNGPEFISKAVKEWLQQAGVQSAYIEPGAPWENGYVESFHASLRSELLDRELFFDMREVQAMAEDWRDFYNHRRPHGSLNYVPPARHQQQASLRAFATLQPSAAHAAGQTQRSPLKQKQPTTD</sequence>
<gene>
    <name evidence="3" type="ORF">FEM03_24175</name>
</gene>
<dbReference type="SUPFAM" id="SSF53098">
    <property type="entry name" value="Ribonuclease H-like"/>
    <property type="match status" value="1"/>
</dbReference>